<proteinExistence type="predicted"/>
<evidence type="ECO:0000313" key="2">
    <source>
        <dbReference type="EMBL" id="MFC6165573.1"/>
    </source>
</evidence>
<dbReference type="Gene3D" id="1.20.1440.50">
    <property type="entry name" value="Ta0600-like"/>
    <property type="match status" value="1"/>
</dbReference>
<organism evidence="2 3">
    <name type="scientific">Lactiplantibacillus dongliensis</name>
    <dbReference type="NCBI Taxonomy" id="2559919"/>
    <lineage>
        <taxon>Bacteria</taxon>
        <taxon>Bacillati</taxon>
        <taxon>Bacillota</taxon>
        <taxon>Bacilli</taxon>
        <taxon>Lactobacillales</taxon>
        <taxon>Lactobacillaceae</taxon>
        <taxon>Lactiplantibacillus</taxon>
    </lineage>
</organism>
<dbReference type="Proteomes" id="UP001596253">
    <property type="component" value="Unassembled WGS sequence"/>
</dbReference>
<protein>
    <submittedName>
        <fullName evidence="2">Bacteriocin immunity protein</fullName>
    </submittedName>
</protein>
<dbReference type="InterPro" id="IPR015046">
    <property type="entry name" value="LciA_Immunity-like"/>
</dbReference>
<dbReference type="EMBL" id="JBHSSD010000054">
    <property type="protein sequence ID" value="MFC6165573.1"/>
    <property type="molecule type" value="Genomic_DNA"/>
</dbReference>
<dbReference type="InterPro" id="IPR023130">
    <property type="entry name" value="Ta0600-like_sf"/>
</dbReference>
<comment type="caution">
    <text evidence="2">The sequence shown here is derived from an EMBL/GenBank/DDBJ whole genome shotgun (WGS) entry which is preliminary data.</text>
</comment>
<dbReference type="SUPFAM" id="SSF109797">
    <property type="entry name" value="Bacteriocin immunity protein-like"/>
    <property type="match status" value="1"/>
</dbReference>
<keyword evidence="3" id="KW-1185">Reference proteome</keyword>
<sequence>MDQATNDALVATLTDQLSAAYTAALADNDTAMQKLLLTNATDLNNDKPYLDVITNLTHDISKYYIHNHRVPEPVMAIYRELQADVKAGKIDADEMRKRNIAVGLSFLPVMFGGIGGIGGGC</sequence>
<keyword evidence="1" id="KW-0079">Bacteriocin immunity</keyword>
<accession>A0ABW1R6Q5</accession>
<reference evidence="3" key="1">
    <citation type="journal article" date="2019" name="Int. J. Syst. Evol. Microbiol.">
        <title>The Global Catalogue of Microorganisms (GCM) 10K type strain sequencing project: providing services to taxonomists for standard genome sequencing and annotation.</title>
        <authorList>
            <consortium name="The Broad Institute Genomics Platform"/>
            <consortium name="The Broad Institute Genome Sequencing Center for Infectious Disease"/>
            <person name="Wu L."/>
            <person name="Ma J."/>
        </authorList>
    </citation>
    <scope>NUCLEOTIDE SEQUENCE [LARGE SCALE GENOMIC DNA]</scope>
    <source>
        <strain evidence="3">CCM 8932</strain>
    </source>
</reference>
<dbReference type="RefSeq" id="WP_137640750.1">
    <property type="nucleotide sequence ID" value="NZ_BJDK01000028.1"/>
</dbReference>
<evidence type="ECO:0000256" key="1">
    <source>
        <dbReference type="ARBA" id="ARBA00023025"/>
    </source>
</evidence>
<name>A0ABW1R6Q5_9LACO</name>
<dbReference type="Pfam" id="PF08951">
    <property type="entry name" value="EntA_Immun"/>
    <property type="match status" value="1"/>
</dbReference>
<gene>
    <name evidence="2" type="ORF">ACFP3T_12905</name>
</gene>
<evidence type="ECO:0000313" key="3">
    <source>
        <dbReference type="Proteomes" id="UP001596253"/>
    </source>
</evidence>